<keyword evidence="1" id="KW-1133">Transmembrane helix</keyword>
<sequence>MNILVQVYVWICVIFGGGLLACGIIYGCLNAWWKLYRIVKGVPLLLNKVKELQLKGGG</sequence>
<evidence type="ECO:0000313" key="2">
    <source>
        <dbReference type="EMBL" id="KKM83345.1"/>
    </source>
</evidence>
<gene>
    <name evidence="2" type="ORF">LCGC14_1310380</name>
</gene>
<keyword evidence="1" id="KW-0812">Transmembrane</keyword>
<dbReference type="EMBL" id="LAZR01007728">
    <property type="protein sequence ID" value="KKM83345.1"/>
    <property type="molecule type" value="Genomic_DNA"/>
</dbReference>
<accession>A0A0F9N3S8</accession>
<evidence type="ECO:0000256" key="1">
    <source>
        <dbReference type="SAM" id="Phobius"/>
    </source>
</evidence>
<protein>
    <submittedName>
        <fullName evidence="2">Uncharacterized protein</fullName>
    </submittedName>
</protein>
<name>A0A0F9N3S8_9ZZZZ</name>
<keyword evidence="1" id="KW-0472">Membrane</keyword>
<reference evidence="2" key="1">
    <citation type="journal article" date="2015" name="Nature">
        <title>Complex archaea that bridge the gap between prokaryotes and eukaryotes.</title>
        <authorList>
            <person name="Spang A."/>
            <person name="Saw J.H."/>
            <person name="Jorgensen S.L."/>
            <person name="Zaremba-Niedzwiedzka K."/>
            <person name="Martijn J."/>
            <person name="Lind A.E."/>
            <person name="van Eijk R."/>
            <person name="Schleper C."/>
            <person name="Guy L."/>
            <person name="Ettema T.J."/>
        </authorList>
    </citation>
    <scope>NUCLEOTIDE SEQUENCE</scope>
</reference>
<comment type="caution">
    <text evidence="2">The sequence shown here is derived from an EMBL/GenBank/DDBJ whole genome shotgun (WGS) entry which is preliminary data.</text>
</comment>
<organism evidence="2">
    <name type="scientific">marine sediment metagenome</name>
    <dbReference type="NCBI Taxonomy" id="412755"/>
    <lineage>
        <taxon>unclassified sequences</taxon>
        <taxon>metagenomes</taxon>
        <taxon>ecological metagenomes</taxon>
    </lineage>
</organism>
<dbReference type="AlphaFoldDB" id="A0A0F9N3S8"/>
<feature type="transmembrane region" description="Helical" evidence="1">
    <location>
        <begin position="7"/>
        <end position="33"/>
    </location>
</feature>
<proteinExistence type="predicted"/>